<comment type="subcellular location">
    <subcellularLocation>
        <location evidence="5">Cell membrane</location>
        <topology evidence="5">Multi-pass membrane protein</topology>
    </subcellularLocation>
    <subcellularLocation>
        <location evidence="1">Membrane</location>
        <topology evidence="1">Multi-pass membrane protein</topology>
    </subcellularLocation>
</comment>
<feature type="transmembrane region" description="Helical" evidence="5">
    <location>
        <begin position="109"/>
        <end position="127"/>
    </location>
</feature>
<name>A0A7C9IM83_9BACT</name>
<evidence type="ECO:0000313" key="6">
    <source>
        <dbReference type="EMBL" id="MYL84441.1"/>
    </source>
</evidence>
<reference evidence="6 7" key="1">
    <citation type="submission" date="2020-01" db="EMBL/GenBank/DDBJ databases">
        <title>Genome sequence of Desulfovibrio aerotolerans DSM 16695(T).</title>
        <authorList>
            <person name="Karnachuk O."/>
            <person name="Avakyan M."/>
            <person name="Mardanov A."/>
            <person name="Kadnikov V."/>
            <person name="Ravin N."/>
        </authorList>
    </citation>
    <scope>NUCLEOTIDE SEQUENCE [LARGE SCALE GENOMIC DNA]</scope>
    <source>
        <strain evidence="6 7">DSM 16695</strain>
    </source>
</reference>
<dbReference type="Pfam" id="PF01925">
    <property type="entry name" value="TauE"/>
    <property type="match status" value="1"/>
</dbReference>
<keyword evidence="3 5" id="KW-1133">Transmembrane helix</keyword>
<feature type="transmembrane region" description="Helical" evidence="5">
    <location>
        <begin position="179"/>
        <end position="200"/>
    </location>
</feature>
<dbReference type="OrthoDB" id="457670at2"/>
<sequence>MPSLTFILAYLVFGAIAGIIAGLLGVGGGIVVVPALIWFFTAQGFPQEIIMQMALGTSLAAIMFTSISSARAHYRRGAVVWPIVKAITPGILVGTFAGSCLASKLSTGFLKGFFVFFLYYVAIQMLLNIKPKAQRQIPGTPGMFGAGFGIGAVSSLVGIGGGTLSVPFMLWCNVAMHTAVGTSAAIGFPIALAGTVGYIVNGLGTPNLPSLTLGYVSLPALVGIAGVSFLTAPYGAKLAHKLPVATLKRCFALFILAMATRMLWSLF</sequence>
<feature type="transmembrane region" description="Helical" evidence="5">
    <location>
        <begin position="49"/>
        <end position="67"/>
    </location>
</feature>
<dbReference type="PANTHER" id="PTHR43483">
    <property type="entry name" value="MEMBRANE TRANSPORTER PROTEIN HI_0806-RELATED"/>
    <property type="match status" value="1"/>
</dbReference>
<evidence type="ECO:0000256" key="3">
    <source>
        <dbReference type="ARBA" id="ARBA00022989"/>
    </source>
</evidence>
<proteinExistence type="inferred from homology"/>
<comment type="caution">
    <text evidence="6">The sequence shown here is derived from an EMBL/GenBank/DDBJ whole genome shotgun (WGS) entry which is preliminary data.</text>
</comment>
<feature type="transmembrane region" description="Helical" evidence="5">
    <location>
        <begin position="79"/>
        <end position="102"/>
    </location>
</feature>
<dbReference type="Proteomes" id="UP000482487">
    <property type="component" value="Unassembled WGS sequence"/>
</dbReference>
<accession>A0A7C9IM83</accession>
<feature type="transmembrane region" description="Helical" evidence="5">
    <location>
        <begin position="212"/>
        <end position="234"/>
    </location>
</feature>
<dbReference type="PANTHER" id="PTHR43483:SF3">
    <property type="entry name" value="MEMBRANE TRANSPORTER PROTEIN HI_0806-RELATED"/>
    <property type="match status" value="1"/>
</dbReference>
<gene>
    <name evidence="6" type="ORF">GTA51_15050</name>
</gene>
<dbReference type="RefSeq" id="WP_160962472.1">
    <property type="nucleotide sequence ID" value="NZ_WVUD01000032.1"/>
</dbReference>
<feature type="transmembrane region" description="Helical" evidence="5">
    <location>
        <begin position="147"/>
        <end position="172"/>
    </location>
</feature>
<dbReference type="EMBL" id="WVUD01000032">
    <property type="protein sequence ID" value="MYL84441.1"/>
    <property type="molecule type" value="Genomic_DNA"/>
</dbReference>
<evidence type="ECO:0000313" key="7">
    <source>
        <dbReference type="Proteomes" id="UP000482487"/>
    </source>
</evidence>
<evidence type="ECO:0000256" key="4">
    <source>
        <dbReference type="ARBA" id="ARBA00023136"/>
    </source>
</evidence>
<evidence type="ECO:0000256" key="2">
    <source>
        <dbReference type="ARBA" id="ARBA00022692"/>
    </source>
</evidence>
<keyword evidence="7" id="KW-1185">Reference proteome</keyword>
<comment type="similarity">
    <text evidence="5">Belongs to the 4-toluene sulfonate uptake permease (TSUP) (TC 2.A.102) family.</text>
</comment>
<protein>
    <recommendedName>
        <fullName evidence="5">Probable membrane transporter protein</fullName>
    </recommendedName>
</protein>
<dbReference type="InterPro" id="IPR002781">
    <property type="entry name" value="TM_pro_TauE-like"/>
</dbReference>
<dbReference type="GO" id="GO:0005886">
    <property type="term" value="C:plasma membrane"/>
    <property type="evidence" value="ECO:0007669"/>
    <property type="project" value="UniProtKB-SubCell"/>
</dbReference>
<organism evidence="6 7">
    <name type="scientific">Solidesulfovibrio aerotolerans</name>
    <dbReference type="NCBI Taxonomy" id="295255"/>
    <lineage>
        <taxon>Bacteria</taxon>
        <taxon>Pseudomonadati</taxon>
        <taxon>Thermodesulfobacteriota</taxon>
        <taxon>Desulfovibrionia</taxon>
        <taxon>Desulfovibrionales</taxon>
        <taxon>Desulfovibrionaceae</taxon>
        <taxon>Solidesulfovibrio</taxon>
    </lineage>
</organism>
<feature type="transmembrane region" description="Helical" evidence="5">
    <location>
        <begin position="246"/>
        <end position="264"/>
    </location>
</feature>
<keyword evidence="4 5" id="KW-0472">Membrane</keyword>
<keyword evidence="2 5" id="KW-0812">Transmembrane</keyword>
<dbReference type="AlphaFoldDB" id="A0A7C9IM83"/>
<feature type="transmembrane region" description="Helical" evidence="5">
    <location>
        <begin position="6"/>
        <end position="37"/>
    </location>
</feature>
<evidence type="ECO:0000256" key="5">
    <source>
        <dbReference type="RuleBase" id="RU363041"/>
    </source>
</evidence>
<evidence type="ECO:0000256" key="1">
    <source>
        <dbReference type="ARBA" id="ARBA00004141"/>
    </source>
</evidence>
<keyword evidence="5" id="KW-1003">Cell membrane</keyword>